<evidence type="ECO:0000313" key="4">
    <source>
        <dbReference type="RefSeq" id="XP_070441386.1"/>
    </source>
</evidence>
<protein>
    <submittedName>
        <fullName evidence="3 4">Uncharacterized protein isoform X1</fullName>
    </submittedName>
</protein>
<keyword evidence="2" id="KW-1185">Reference proteome</keyword>
<evidence type="ECO:0000256" key="1">
    <source>
        <dbReference type="SAM" id="MobiDB-lite"/>
    </source>
</evidence>
<sequence>MRSPGSLTRAISRRLSGRAPPGTWCRDTGGGRFRSEPLRSGRPGPRTAWVPTCPAGPRVPAPGARSFLPGPPQARRLPAAGRGSLFTRTALPGGGAGRASSAVDPSPALGCHHVSDDRHCSSRSVTLPRAEARDAQLQTQSHGDRGTTSSSGGETVQVPGSPGPREELSSPEWSPGAENPRAASGSRVFRALHCGSTVFSSLIRPPPSQAWSSLALAPGPSRSIWKKIPLGDIYESSSMSLRKTKFSQEETRFIHGSSWDLSFPFLYRKNIS</sequence>
<name>A0ABM4LLR7_EQUPR</name>
<dbReference type="RefSeq" id="XP_070441385.1">
    <property type="nucleotide sequence ID" value="XM_070585284.1"/>
</dbReference>
<dbReference type="Proteomes" id="UP001652662">
    <property type="component" value="Chromosome 19"/>
</dbReference>
<proteinExistence type="predicted"/>
<evidence type="ECO:0000313" key="5">
    <source>
        <dbReference type="RefSeq" id="XP_070441387.1"/>
    </source>
</evidence>
<evidence type="ECO:0000313" key="2">
    <source>
        <dbReference type="Proteomes" id="UP001652662"/>
    </source>
</evidence>
<reference evidence="3 4" key="1">
    <citation type="submission" date="2025-05" db="UniProtKB">
        <authorList>
            <consortium name="RefSeq"/>
        </authorList>
    </citation>
    <scope>IDENTIFICATION</scope>
    <source>
        <tissue evidence="3 4">Blood</tissue>
    </source>
</reference>
<dbReference type="RefSeq" id="XP_070441387.1">
    <property type="nucleotide sequence ID" value="XM_070585286.1"/>
</dbReference>
<feature type="compositionally biased region" description="Polar residues" evidence="1">
    <location>
        <begin position="136"/>
        <end position="154"/>
    </location>
</feature>
<evidence type="ECO:0000313" key="3">
    <source>
        <dbReference type="RefSeq" id="XP_070441385.1"/>
    </source>
</evidence>
<organism evidence="2 5">
    <name type="scientific">Equus przewalskii</name>
    <name type="common">Przewalski's horse</name>
    <name type="synonym">Equus caballus przewalskii</name>
    <dbReference type="NCBI Taxonomy" id="9798"/>
    <lineage>
        <taxon>Eukaryota</taxon>
        <taxon>Metazoa</taxon>
        <taxon>Chordata</taxon>
        <taxon>Craniata</taxon>
        <taxon>Vertebrata</taxon>
        <taxon>Euteleostomi</taxon>
        <taxon>Mammalia</taxon>
        <taxon>Eutheria</taxon>
        <taxon>Laurasiatheria</taxon>
        <taxon>Perissodactyla</taxon>
        <taxon>Equidae</taxon>
        <taxon>Equus</taxon>
    </lineage>
</organism>
<dbReference type="GeneID" id="103563930"/>
<feature type="region of interest" description="Disordered" evidence="1">
    <location>
        <begin position="1"/>
        <end position="52"/>
    </location>
</feature>
<dbReference type="RefSeq" id="XP_070441386.1">
    <property type="nucleotide sequence ID" value="XM_070585285.1"/>
</dbReference>
<feature type="region of interest" description="Disordered" evidence="1">
    <location>
        <begin position="67"/>
        <end position="184"/>
    </location>
</feature>
<accession>A0ABM4LLR7</accession>
<gene>
    <name evidence="3 4 5" type="primary">LOC103563930</name>
</gene>